<name>A0AAE1DPE7_9GAST</name>
<keyword evidence="2" id="KW-1185">Reference proteome</keyword>
<reference evidence="1" key="1">
    <citation type="journal article" date="2023" name="G3 (Bethesda)">
        <title>A reference genome for the long-term kleptoplast-retaining sea slug Elysia crispata morphotype clarki.</title>
        <authorList>
            <person name="Eastman K.E."/>
            <person name="Pendleton A.L."/>
            <person name="Shaikh M.A."/>
            <person name="Suttiyut T."/>
            <person name="Ogas R."/>
            <person name="Tomko P."/>
            <person name="Gavelis G."/>
            <person name="Widhalm J.R."/>
            <person name="Wisecaver J.H."/>
        </authorList>
    </citation>
    <scope>NUCLEOTIDE SEQUENCE</scope>
    <source>
        <strain evidence="1">ECLA1</strain>
    </source>
</reference>
<evidence type="ECO:0000313" key="1">
    <source>
        <dbReference type="EMBL" id="KAK3777812.1"/>
    </source>
</evidence>
<gene>
    <name evidence="1" type="ORF">RRG08_038061</name>
</gene>
<proteinExistence type="predicted"/>
<organism evidence="1 2">
    <name type="scientific">Elysia crispata</name>
    <name type="common">lettuce slug</name>
    <dbReference type="NCBI Taxonomy" id="231223"/>
    <lineage>
        <taxon>Eukaryota</taxon>
        <taxon>Metazoa</taxon>
        <taxon>Spiralia</taxon>
        <taxon>Lophotrochozoa</taxon>
        <taxon>Mollusca</taxon>
        <taxon>Gastropoda</taxon>
        <taxon>Heterobranchia</taxon>
        <taxon>Euthyneura</taxon>
        <taxon>Panpulmonata</taxon>
        <taxon>Sacoglossa</taxon>
        <taxon>Placobranchoidea</taxon>
        <taxon>Plakobranchidae</taxon>
        <taxon>Elysia</taxon>
    </lineage>
</organism>
<sequence>MPQTFERSNCHNNVTLKLASPLAMTACLTKNIAEAGNGLVKHSTANMTVRLLFGVGSTAVLSGVDPCKVRSERSETIIERMAEIEVKDEGRHSDR</sequence>
<dbReference type="AlphaFoldDB" id="A0AAE1DPE7"/>
<protein>
    <submittedName>
        <fullName evidence="1">Uncharacterized protein</fullName>
    </submittedName>
</protein>
<dbReference type="EMBL" id="JAWDGP010003058">
    <property type="protein sequence ID" value="KAK3777812.1"/>
    <property type="molecule type" value="Genomic_DNA"/>
</dbReference>
<dbReference type="Proteomes" id="UP001283361">
    <property type="component" value="Unassembled WGS sequence"/>
</dbReference>
<accession>A0AAE1DPE7</accession>
<comment type="caution">
    <text evidence="1">The sequence shown here is derived from an EMBL/GenBank/DDBJ whole genome shotgun (WGS) entry which is preliminary data.</text>
</comment>
<evidence type="ECO:0000313" key="2">
    <source>
        <dbReference type="Proteomes" id="UP001283361"/>
    </source>
</evidence>